<protein>
    <submittedName>
        <fullName evidence="1">Uncharacterized protein</fullName>
    </submittedName>
</protein>
<evidence type="ECO:0000313" key="1">
    <source>
        <dbReference type="EMBL" id="TVP39536.1"/>
    </source>
</evidence>
<reference evidence="1 2" key="1">
    <citation type="journal article" date="2019" name="Front. Microbiol.">
        <title>Ammonia Oxidation by the Arctic Terrestrial Thaumarchaeote Candidatus Nitrosocosmicus arcticus Is Stimulated by Increasing Temperatures.</title>
        <authorList>
            <person name="Alves R.J.E."/>
            <person name="Kerou M."/>
            <person name="Zappe A."/>
            <person name="Bittner R."/>
            <person name="Abby S.S."/>
            <person name="Schmidt H.A."/>
            <person name="Pfeifer K."/>
            <person name="Schleper C."/>
        </authorList>
    </citation>
    <scope>NUCLEOTIDE SEQUENCE [LARGE SCALE GENOMIC DNA]</scope>
    <source>
        <strain evidence="1 2">Kfb</strain>
    </source>
</reference>
<gene>
    <name evidence="1" type="ORF">NARC_150130</name>
</gene>
<sequence length="98" mass="11106">MLNEFPEEYNNLDVDVSIKHVVEGALASKLSGYFLIYNNKFSFSAVAFGRIGGHNINVKISRTTVDKIRKLNLDPEIVILIVQRKIIEGDITILMKKQ</sequence>
<proteinExistence type="predicted"/>
<dbReference type="EMBL" id="VOAH01000015">
    <property type="protein sequence ID" value="TVP39536.1"/>
    <property type="molecule type" value="Genomic_DNA"/>
</dbReference>
<dbReference type="OrthoDB" id="7874at2157"/>
<keyword evidence="2" id="KW-1185">Reference proteome</keyword>
<accession>A0A557SSF4</accession>
<name>A0A557SSF4_9ARCH</name>
<evidence type="ECO:0000313" key="2">
    <source>
        <dbReference type="Proteomes" id="UP000315289"/>
    </source>
</evidence>
<organism evidence="1 2">
    <name type="scientific">Candidatus Nitrosocosmicus arcticus</name>
    <dbReference type="NCBI Taxonomy" id="2035267"/>
    <lineage>
        <taxon>Archaea</taxon>
        <taxon>Nitrososphaerota</taxon>
        <taxon>Nitrososphaeria</taxon>
        <taxon>Nitrososphaerales</taxon>
        <taxon>Nitrososphaeraceae</taxon>
        <taxon>Candidatus Nitrosocosmicus</taxon>
    </lineage>
</organism>
<dbReference type="RefSeq" id="WP_144733879.1">
    <property type="nucleotide sequence ID" value="NZ_ML675590.1"/>
</dbReference>
<dbReference type="Proteomes" id="UP000315289">
    <property type="component" value="Unassembled WGS sequence"/>
</dbReference>
<dbReference type="AlphaFoldDB" id="A0A557SSF4"/>
<comment type="caution">
    <text evidence="1">The sequence shown here is derived from an EMBL/GenBank/DDBJ whole genome shotgun (WGS) entry which is preliminary data.</text>
</comment>